<dbReference type="AlphaFoldDB" id="A0A9Q3D3I1"/>
<gene>
    <name evidence="2" type="ORF">O181_035946</name>
</gene>
<evidence type="ECO:0000313" key="2">
    <source>
        <dbReference type="EMBL" id="MBW0496231.1"/>
    </source>
</evidence>
<accession>A0A9Q3D3I1</accession>
<keyword evidence="3" id="KW-1185">Reference proteome</keyword>
<dbReference type="EMBL" id="AVOT02013506">
    <property type="protein sequence ID" value="MBW0496231.1"/>
    <property type="molecule type" value="Genomic_DNA"/>
</dbReference>
<evidence type="ECO:0000256" key="1">
    <source>
        <dbReference type="SAM" id="MobiDB-lite"/>
    </source>
</evidence>
<feature type="compositionally biased region" description="Basic and acidic residues" evidence="1">
    <location>
        <begin position="53"/>
        <end position="64"/>
    </location>
</feature>
<feature type="compositionally biased region" description="Polar residues" evidence="1">
    <location>
        <begin position="37"/>
        <end position="52"/>
    </location>
</feature>
<dbReference type="Proteomes" id="UP000765509">
    <property type="component" value="Unassembled WGS sequence"/>
</dbReference>
<evidence type="ECO:0000313" key="3">
    <source>
        <dbReference type="Proteomes" id="UP000765509"/>
    </source>
</evidence>
<reference evidence="2" key="1">
    <citation type="submission" date="2021-03" db="EMBL/GenBank/DDBJ databases">
        <title>Draft genome sequence of rust myrtle Austropuccinia psidii MF-1, a brazilian biotype.</title>
        <authorList>
            <person name="Quecine M.C."/>
            <person name="Pachon D.M.R."/>
            <person name="Bonatelli M.L."/>
            <person name="Correr F.H."/>
            <person name="Franceschini L.M."/>
            <person name="Leite T.F."/>
            <person name="Margarido G.R.A."/>
            <person name="Almeida C.A."/>
            <person name="Ferrarezi J.A."/>
            <person name="Labate C.A."/>
        </authorList>
    </citation>
    <scope>NUCLEOTIDE SEQUENCE</scope>
    <source>
        <strain evidence="2">MF-1</strain>
    </source>
</reference>
<name>A0A9Q3D3I1_9BASI</name>
<sequence length="178" mass="19668">MAMARGHSSLGRLSQCLFTHGIQTPKTKPAKSPPTRLTRSMYASQANPTATRSRPEWHLMHDEPPIPGPSTSSKPPEDVPTCEPEPEVSPMQSMGEPFGKSSVLFIYSYQPFLTPPLAISTSSRYSLLCNHNQQYTHWILHSPCVTPPSISTPVPSQCQAPLIPTMMLARNLPTYSRL</sequence>
<comment type="caution">
    <text evidence="2">The sequence shown here is derived from an EMBL/GenBank/DDBJ whole genome shotgun (WGS) entry which is preliminary data.</text>
</comment>
<protein>
    <submittedName>
        <fullName evidence="2">Uncharacterized protein</fullName>
    </submittedName>
</protein>
<feature type="region of interest" description="Disordered" evidence="1">
    <location>
        <begin position="20"/>
        <end position="94"/>
    </location>
</feature>
<proteinExistence type="predicted"/>
<organism evidence="2 3">
    <name type="scientific">Austropuccinia psidii MF-1</name>
    <dbReference type="NCBI Taxonomy" id="1389203"/>
    <lineage>
        <taxon>Eukaryota</taxon>
        <taxon>Fungi</taxon>
        <taxon>Dikarya</taxon>
        <taxon>Basidiomycota</taxon>
        <taxon>Pucciniomycotina</taxon>
        <taxon>Pucciniomycetes</taxon>
        <taxon>Pucciniales</taxon>
        <taxon>Sphaerophragmiaceae</taxon>
        <taxon>Austropuccinia</taxon>
    </lineage>
</organism>